<keyword evidence="1" id="KW-0678">Repressor</keyword>
<comment type="caution">
    <text evidence="7">The sequence shown here is derived from an EMBL/GenBank/DDBJ whole genome shotgun (WGS) entry which is preliminary data.</text>
</comment>
<dbReference type="SUPFAM" id="SSF48498">
    <property type="entry name" value="Tetracyclin repressor-like, C-terminal domain"/>
    <property type="match status" value="1"/>
</dbReference>
<dbReference type="EMBL" id="JAUSVX010000010">
    <property type="protein sequence ID" value="MDQ0471812.1"/>
    <property type="molecule type" value="Genomic_DNA"/>
</dbReference>
<feature type="domain" description="HTH tetR-type" evidence="6">
    <location>
        <begin position="15"/>
        <end position="75"/>
    </location>
</feature>
<evidence type="ECO:0000256" key="1">
    <source>
        <dbReference type="ARBA" id="ARBA00022491"/>
    </source>
</evidence>
<dbReference type="Pfam" id="PF17932">
    <property type="entry name" value="TetR_C_24"/>
    <property type="match status" value="1"/>
</dbReference>
<evidence type="ECO:0000256" key="2">
    <source>
        <dbReference type="ARBA" id="ARBA00023015"/>
    </source>
</evidence>
<dbReference type="InterPro" id="IPR009057">
    <property type="entry name" value="Homeodomain-like_sf"/>
</dbReference>
<dbReference type="Gene3D" id="1.10.357.10">
    <property type="entry name" value="Tetracycline Repressor, domain 2"/>
    <property type="match status" value="1"/>
</dbReference>
<keyword evidence="3 5" id="KW-0238">DNA-binding</keyword>
<gene>
    <name evidence="7" type="ORF">QO011_004839</name>
</gene>
<dbReference type="Proteomes" id="UP001242480">
    <property type="component" value="Unassembled WGS sequence"/>
</dbReference>
<keyword evidence="4" id="KW-0804">Transcription</keyword>
<evidence type="ECO:0000256" key="5">
    <source>
        <dbReference type="PROSITE-ProRule" id="PRU00335"/>
    </source>
</evidence>
<dbReference type="Pfam" id="PF00440">
    <property type="entry name" value="TetR_N"/>
    <property type="match status" value="1"/>
</dbReference>
<proteinExistence type="predicted"/>
<dbReference type="PANTHER" id="PTHR30055:SF175">
    <property type="entry name" value="HTH-TYPE TRANSCRIPTIONAL REPRESSOR KSTR2"/>
    <property type="match status" value="1"/>
</dbReference>
<dbReference type="PRINTS" id="PR00455">
    <property type="entry name" value="HTHTETR"/>
</dbReference>
<evidence type="ECO:0000256" key="4">
    <source>
        <dbReference type="ARBA" id="ARBA00023163"/>
    </source>
</evidence>
<dbReference type="PROSITE" id="PS50977">
    <property type="entry name" value="HTH_TETR_2"/>
    <property type="match status" value="1"/>
</dbReference>
<dbReference type="RefSeq" id="WP_307277586.1">
    <property type="nucleotide sequence ID" value="NZ_JAUSVX010000010.1"/>
</dbReference>
<feature type="DNA-binding region" description="H-T-H motif" evidence="5">
    <location>
        <begin position="38"/>
        <end position="57"/>
    </location>
</feature>
<evidence type="ECO:0000313" key="8">
    <source>
        <dbReference type="Proteomes" id="UP001242480"/>
    </source>
</evidence>
<sequence>MKASPRAQLKAKKQSYVQDEILASAARLFAERGFRAVTIDDIASSLGYTKSVIYYYFKSKNELLWMIFSRIYDSYFEAVNEVAARGLPPDQALAEIIRRHALNVMERRDWTAIYFREEAELDERQRRQITKKKRQYDALIEEIYEQGVKQGMFRSIPAHVAVSGILGMCNWLYIWYNQQGSMSAATIADHYASLLANGYSRQPLDLPVAAE</sequence>
<evidence type="ECO:0000313" key="7">
    <source>
        <dbReference type="EMBL" id="MDQ0471812.1"/>
    </source>
</evidence>
<keyword evidence="2" id="KW-0805">Transcription regulation</keyword>
<dbReference type="PANTHER" id="PTHR30055">
    <property type="entry name" value="HTH-TYPE TRANSCRIPTIONAL REGULATOR RUTR"/>
    <property type="match status" value="1"/>
</dbReference>
<dbReference type="InterPro" id="IPR001647">
    <property type="entry name" value="HTH_TetR"/>
</dbReference>
<dbReference type="InterPro" id="IPR036271">
    <property type="entry name" value="Tet_transcr_reg_TetR-rel_C_sf"/>
</dbReference>
<dbReference type="InterPro" id="IPR050109">
    <property type="entry name" value="HTH-type_TetR-like_transc_reg"/>
</dbReference>
<name>A0ABU0JFB0_9HYPH</name>
<reference evidence="7 8" key="1">
    <citation type="submission" date="2023-07" db="EMBL/GenBank/DDBJ databases">
        <title>Genomic Encyclopedia of Type Strains, Phase IV (KMG-IV): sequencing the most valuable type-strain genomes for metagenomic binning, comparative biology and taxonomic classification.</title>
        <authorList>
            <person name="Goeker M."/>
        </authorList>
    </citation>
    <scope>NUCLEOTIDE SEQUENCE [LARGE SCALE GENOMIC DNA]</scope>
    <source>
        <strain evidence="7 8">DSM 19619</strain>
    </source>
</reference>
<dbReference type="InterPro" id="IPR041490">
    <property type="entry name" value="KstR2_TetR_C"/>
</dbReference>
<accession>A0ABU0JFB0</accession>
<protein>
    <submittedName>
        <fullName evidence="7">AcrR family transcriptional regulator</fullName>
    </submittedName>
</protein>
<evidence type="ECO:0000256" key="3">
    <source>
        <dbReference type="ARBA" id="ARBA00023125"/>
    </source>
</evidence>
<evidence type="ECO:0000259" key="6">
    <source>
        <dbReference type="PROSITE" id="PS50977"/>
    </source>
</evidence>
<dbReference type="Gene3D" id="1.10.10.60">
    <property type="entry name" value="Homeodomain-like"/>
    <property type="match status" value="1"/>
</dbReference>
<dbReference type="SUPFAM" id="SSF46689">
    <property type="entry name" value="Homeodomain-like"/>
    <property type="match status" value="1"/>
</dbReference>
<organism evidence="7 8">
    <name type="scientific">Labrys wisconsinensis</name>
    <dbReference type="NCBI Taxonomy" id="425677"/>
    <lineage>
        <taxon>Bacteria</taxon>
        <taxon>Pseudomonadati</taxon>
        <taxon>Pseudomonadota</taxon>
        <taxon>Alphaproteobacteria</taxon>
        <taxon>Hyphomicrobiales</taxon>
        <taxon>Xanthobacteraceae</taxon>
        <taxon>Labrys</taxon>
    </lineage>
</organism>
<keyword evidence="8" id="KW-1185">Reference proteome</keyword>